<dbReference type="InterPro" id="IPR029062">
    <property type="entry name" value="Class_I_gatase-like"/>
</dbReference>
<evidence type="ECO:0000313" key="1">
    <source>
        <dbReference type="EMBL" id="GGI08446.1"/>
    </source>
</evidence>
<dbReference type="GO" id="GO:0005829">
    <property type="term" value="C:cytosol"/>
    <property type="evidence" value="ECO:0007669"/>
    <property type="project" value="TreeGrafter"/>
</dbReference>
<dbReference type="Gene3D" id="3.40.50.880">
    <property type="match status" value="1"/>
</dbReference>
<dbReference type="CDD" id="cd01745">
    <property type="entry name" value="GATase1_2"/>
    <property type="match status" value="1"/>
</dbReference>
<dbReference type="GO" id="GO:0006598">
    <property type="term" value="P:polyamine catabolic process"/>
    <property type="evidence" value="ECO:0007669"/>
    <property type="project" value="TreeGrafter"/>
</dbReference>
<proteinExistence type="predicted"/>
<dbReference type="PANTHER" id="PTHR43235">
    <property type="entry name" value="GLUTAMINE AMIDOTRANSFERASE PB2B2.05-RELATED"/>
    <property type="match status" value="1"/>
</dbReference>
<dbReference type="SUPFAM" id="SSF52317">
    <property type="entry name" value="Class I glutamine amidotransferase-like"/>
    <property type="match status" value="1"/>
</dbReference>
<dbReference type="InterPro" id="IPR044668">
    <property type="entry name" value="PuuD-like"/>
</dbReference>
<gene>
    <name evidence="1" type="ORF">GCM10011354_29120</name>
</gene>
<protein>
    <submittedName>
        <fullName evidence="1">Peptidase C26</fullName>
    </submittedName>
</protein>
<sequence>MRPRIAITTWRRPLPTFVAERTLLHTLADEYVTCVRDVGGLPLLVPHVRGEQEADAVLDAVDGLLVAGGGDVDPASYGAANVASKDVDPEADTSELALLRCARRRRVPTLAICRGMQLAVVAAGGTLLQEIGRPGGVHEPISNDPDAVIGARHPVEVLDDTRLAAIFGAGTRTVNTIHHQAVDDLPAGLRVTAVAPDGVIEAVEPVDDPWPLLAVQWHPEKLEGADRMLFEAFVALARDAIRPVVAATP</sequence>
<organism evidence="1 2">
    <name type="scientific">Egicoccus halophilus</name>
    <dbReference type="NCBI Taxonomy" id="1670830"/>
    <lineage>
        <taxon>Bacteria</taxon>
        <taxon>Bacillati</taxon>
        <taxon>Actinomycetota</taxon>
        <taxon>Nitriliruptoria</taxon>
        <taxon>Egicoccales</taxon>
        <taxon>Egicoccaceae</taxon>
        <taxon>Egicoccus</taxon>
    </lineage>
</organism>
<keyword evidence="2" id="KW-1185">Reference proteome</keyword>
<name>A0A8J3EYR9_9ACTN</name>
<dbReference type="PROSITE" id="PS51273">
    <property type="entry name" value="GATASE_TYPE_1"/>
    <property type="match status" value="1"/>
</dbReference>
<comment type="caution">
    <text evidence="1">The sequence shown here is derived from an EMBL/GenBank/DDBJ whole genome shotgun (WGS) entry which is preliminary data.</text>
</comment>
<evidence type="ECO:0000313" key="2">
    <source>
        <dbReference type="Proteomes" id="UP000650511"/>
    </source>
</evidence>
<dbReference type="Proteomes" id="UP000650511">
    <property type="component" value="Unassembled WGS sequence"/>
</dbReference>
<reference evidence="1" key="2">
    <citation type="submission" date="2020-09" db="EMBL/GenBank/DDBJ databases">
        <authorList>
            <person name="Sun Q."/>
            <person name="Zhou Y."/>
        </authorList>
    </citation>
    <scope>NUCLEOTIDE SEQUENCE</scope>
    <source>
        <strain evidence="1">CGMCC 1.14988</strain>
    </source>
</reference>
<dbReference type="AlphaFoldDB" id="A0A8J3EYR9"/>
<dbReference type="PANTHER" id="PTHR43235:SF1">
    <property type="entry name" value="GLUTAMINE AMIDOTRANSFERASE PB2B2.05-RELATED"/>
    <property type="match status" value="1"/>
</dbReference>
<dbReference type="Pfam" id="PF07722">
    <property type="entry name" value="Peptidase_C26"/>
    <property type="match status" value="1"/>
</dbReference>
<reference evidence="1" key="1">
    <citation type="journal article" date="2014" name="Int. J. Syst. Evol. Microbiol.">
        <title>Complete genome sequence of Corynebacterium casei LMG S-19264T (=DSM 44701T), isolated from a smear-ripened cheese.</title>
        <authorList>
            <consortium name="US DOE Joint Genome Institute (JGI-PGF)"/>
            <person name="Walter F."/>
            <person name="Albersmeier A."/>
            <person name="Kalinowski J."/>
            <person name="Ruckert C."/>
        </authorList>
    </citation>
    <scope>NUCLEOTIDE SEQUENCE</scope>
    <source>
        <strain evidence="1">CGMCC 1.14988</strain>
    </source>
</reference>
<dbReference type="RefSeq" id="WP_130650328.1">
    <property type="nucleotide sequence ID" value="NZ_BMHA01000012.1"/>
</dbReference>
<dbReference type="GO" id="GO:0033969">
    <property type="term" value="F:gamma-glutamyl-gamma-aminobutyrate hydrolase activity"/>
    <property type="evidence" value="ECO:0007669"/>
    <property type="project" value="TreeGrafter"/>
</dbReference>
<dbReference type="OrthoDB" id="9813383at2"/>
<dbReference type="EMBL" id="BMHA01000012">
    <property type="protein sequence ID" value="GGI08446.1"/>
    <property type="molecule type" value="Genomic_DNA"/>
</dbReference>
<accession>A0A8J3EYR9</accession>
<dbReference type="InterPro" id="IPR011697">
    <property type="entry name" value="Peptidase_C26"/>
</dbReference>